<keyword evidence="3" id="KW-1185">Reference proteome</keyword>
<feature type="region of interest" description="Disordered" evidence="1">
    <location>
        <begin position="25"/>
        <end position="63"/>
    </location>
</feature>
<evidence type="ECO:0000256" key="1">
    <source>
        <dbReference type="SAM" id="MobiDB-lite"/>
    </source>
</evidence>
<accession>A0A1T3NX25</accession>
<evidence type="ECO:0000313" key="3">
    <source>
        <dbReference type="Proteomes" id="UP000190037"/>
    </source>
</evidence>
<dbReference type="EMBL" id="MWQN01000001">
    <property type="protein sequence ID" value="OPC81221.1"/>
    <property type="molecule type" value="Genomic_DNA"/>
</dbReference>
<gene>
    <name evidence="2" type="ORF">B4N89_09920</name>
</gene>
<evidence type="ECO:0000313" key="2">
    <source>
        <dbReference type="EMBL" id="OPC81221.1"/>
    </source>
</evidence>
<proteinExistence type="predicted"/>
<organism evidence="2 3">
    <name type="scientific">Embleya scabrispora</name>
    <dbReference type="NCBI Taxonomy" id="159449"/>
    <lineage>
        <taxon>Bacteria</taxon>
        <taxon>Bacillati</taxon>
        <taxon>Actinomycetota</taxon>
        <taxon>Actinomycetes</taxon>
        <taxon>Kitasatosporales</taxon>
        <taxon>Streptomycetaceae</taxon>
        <taxon>Embleya</taxon>
    </lineage>
</organism>
<dbReference type="STRING" id="159449.B4N89_09920"/>
<dbReference type="AlphaFoldDB" id="A0A1T3NX25"/>
<dbReference type="Proteomes" id="UP000190037">
    <property type="component" value="Unassembled WGS sequence"/>
</dbReference>
<comment type="caution">
    <text evidence="2">The sequence shown here is derived from an EMBL/GenBank/DDBJ whole genome shotgun (WGS) entry which is preliminary data.</text>
</comment>
<name>A0A1T3NX25_9ACTN</name>
<protein>
    <submittedName>
        <fullName evidence="2">Uncharacterized protein</fullName>
    </submittedName>
</protein>
<feature type="compositionally biased region" description="Basic and acidic residues" evidence="1">
    <location>
        <begin position="47"/>
        <end position="63"/>
    </location>
</feature>
<sequence length="63" mass="6833">MVGPLYVFHVRGALGPDHSMPTHGYLVSLEPPADPAGGDTAQAPKRAWREDHNNTSGRMDRGH</sequence>
<reference evidence="2 3" key="1">
    <citation type="submission" date="2017-03" db="EMBL/GenBank/DDBJ databases">
        <title>Draft genome sequence of Streptomyces scabrisporus NF3, endophyte isolated from Amphipterygium adstringens.</title>
        <authorList>
            <person name="Vazquez M."/>
            <person name="Ceapa C.D."/>
            <person name="Rodriguez Luna D."/>
            <person name="Sanchez Esquivel S."/>
        </authorList>
    </citation>
    <scope>NUCLEOTIDE SEQUENCE [LARGE SCALE GENOMIC DNA]</scope>
    <source>
        <strain evidence="2 3">NF3</strain>
    </source>
</reference>